<dbReference type="GO" id="GO:0009389">
    <property type="term" value="F:dimethyl sulfoxide reductase activity"/>
    <property type="evidence" value="ECO:0007669"/>
    <property type="project" value="TreeGrafter"/>
</dbReference>
<evidence type="ECO:0000313" key="2">
    <source>
        <dbReference type="Proteomes" id="UP000503297"/>
    </source>
</evidence>
<organism evidence="1 2">
    <name type="scientific">Berryella wangjianweii</name>
    <dbReference type="NCBI Taxonomy" id="2734634"/>
    <lineage>
        <taxon>Bacteria</taxon>
        <taxon>Bacillati</taxon>
        <taxon>Actinomycetota</taxon>
        <taxon>Coriobacteriia</taxon>
        <taxon>Eggerthellales</taxon>
        <taxon>Eggerthellaceae</taxon>
        <taxon>Berryella</taxon>
    </lineage>
</organism>
<dbReference type="RefSeq" id="WP_172163510.1">
    <property type="nucleotide sequence ID" value="NZ_CP053716.1"/>
</dbReference>
<dbReference type="AlphaFoldDB" id="A0A6M8J8Z8"/>
<dbReference type="PANTHER" id="PTHR38095:SF2">
    <property type="entry name" value="ANAEROBIC DIMETHYL SULFOXIDE REDUCTASE CHAIN C"/>
    <property type="match status" value="1"/>
</dbReference>
<proteinExistence type="predicted"/>
<dbReference type="PANTHER" id="PTHR38095">
    <property type="entry name" value="ANAEROBIC DIMETHYL SULFOXIDE REDUCTASE CHAIN YNFH"/>
    <property type="match status" value="1"/>
</dbReference>
<dbReference type="EMBL" id="CP053716">
    <property type="protein sequence ID" value="QKF07302.1"/>
    <property type="molecule type" value="Genomic_DNA"/>
</dbReference>
<dbReference type="GO" id="GO:0005886">
    <property type="term" value="C:plasma membrane"/>
    <property type="evidence" value="ECO:0007669"/>
    <property type="project" value="TreeGrafter"/>
</dbReference>
<protein>
    <submittedName>
        <fullName evidence="1">Dimethyl sulfoxide reductase anchor subunit</fullName>
    </submittedName>
</protein>
<dbReference type="GO" id="GO:0009390">
    <property type="term" value="C:dimethyl sulfoxide reductase complex"/>
    <property type="evidence" value="ECO:0007669"/>
    <property type="project" value="TreeGrafter"/>
</dbReference>
<name>A0A6M8J8Z8_9ACTN</name>
<dbReference type="Pfam" id="PF04976">
    <property type="entry name" value="DmsC"/>
    <property type="match status" value="1"/>
</dbReference>
<dbReference type="GO" id="GO:0019645">
    <property type="term" value="P:anaerobic electron transport chain"/>
    <property type="evidence" value="ECO:0007669"/>
    <property type="project" value="InterPro"/>
</dbReference>
<reference evidence="2" key="1">
    <citation type="submission" date="2020-05" db="EMBL/GenBank/DDBJ databases">
        <title>Novel species in genus Nocardioides.</title>
        <authorList>
            <person name="Zhang G."/>
        </authorList>
    </citation>
    <scope>NUCLEOTIDE SEQUENCE [LARGE SCALE GENOMIC DNA]</scope>
    <source>
        <strain evidence="2">zg-1050</strain>
    </source>
</reference>
<dbReference type="Proteomes" id="UP000503297">
    <property type="component" value="Chromosome"/>
</dbReference>
<keyword evidence="2" id="KW-1185">Reference proteome</keyword>
<dbReference type="KEGG" id="bwa:HLV38_03580"/>
<evidence type="ECO:0000313" key="1">
    <source>
        <dbReference type="EMBL" id="QKF07302.1"/>
    </source>
</evidence>
<gene>
    <name evidence="1" type="ORF">HLV38_03580</name>
</gene>
<dbReference type="InterPro" id="IPR007059">
    <property type="entry name" value="DmsC"/>
</dbReference>
<sequence>MHAIAQELPLTLFTTLAPIGAGCFIALAGVLASKRPSDEDLRRLDRLVWVPALIALLGFGASVLHLADPSHMLHALRGVGHSPLSNEIVAGAVFLVPAFLYAALGWMGRLSAGGRRILAVAVGLLAAVFAVFTGLAYHVSTILSWTAPWPSLQILGFSLVGGCALLAVLMRASGCEQGVPFAPCAIGLVCALVGLAGMAIQLQGAANAVHSGAALLAQHGPLMAAGFAAMAVAAGWVVAVRRAGVAASALACCVVLAGVFAARLAFYGMQLSAGLSL</sequence>
<accession>A0A6M8J8Z8</accession>